<dbReference type="InterPro" id="IPR011050">
    <property type="entry name" value="Pectin_lyase_fold/virulence"/>
</dbReference>
<dbReference type="AlphaFoldDB" id="A0A1I3XPE2"/>
<dbReference type="Proteomes" id="UP000199473">
    <property type="component" value="Unassembled WGS sequence"/>
</dbReference>
<reference evidence="3 4" key="1">
    <citation type="submission" date="2016-10" db="EMBL/GenBank/DDBJ databases">
        <authorList>
            <person name="de Groot N.N."/>
        </authorList>
    </citation>
    <scope>NUCLEOTIDE SEQUENCE [LARGE SCALE GENOMIC DNA]</scope>
    <source>
        <strain evidence="3 4">DSM 19981</strain>
    </source>
</reference>
<organism evidence="3 4">
    <name type="scientific">Falsiroseomonas stagni DSM 19981</name>
    <dbReference type="NCBI Taxonomy" id="1123062"/>
    <lineage>
        <taxon>Bacteria</taxon>
        <taxon>Pseudomonadati</taxon>
        <taxon>Pseudomonadota</taxon>
        <taxon>Alphaproteobacteria</taxon>
        <taxon>Acetobacterales</taxon>
        <taxon>Roseomonadaceae</taxon>
        <taxon>Falsiroseomonas</taxon>
    </lineage>
</organism>
<dbReference type="STRING" id="1123062.SAMN02745775_101519"/>
<dbReference type="SUPFAM" id="SSF51126">
    <property type="entry name" value="Pectin lyase-like"/>
    <property type="match status" value="1"/>
</dbReference>
<dbReference type="InterPro" id="IPR024535">
    <property type="entry name" value="RHGA/B-epi-like_pectate_lyase"/>
</dbReference>
<dbReference type="OrthoDB" id="5461292at2"/>
<dbReference type="InterPro" id="IPR005604">
    <property type="entry name" value="Phage_T7_tail_fibre-like_N"/>
</dbReference>
<dbReference type="EMBL" id="FOSQ01000001">
    <property type="protein sequence ID" value="SFK21355.1"/>
    <property type="molecule type" value="Genomic_DNA"/>
</dbReference>
<accession>A0A1I3XPE2</accession>
<proteinExistence type="predicted"/>
<evidence type="ECO:0000259" key="1">
    <source>
        <dbReference type="Pfam" id="PF03906"/>
    </source>
</evidence>
<dbReference type="Pfam" id="PF03906">
    <property type="entry name" value="Phage_T7_tail"/>
    <property type="match status" value="1"/>
</dbReference>
<sequence>MAEHIRIGDVAPRVQYVGDGARSDFTFPFPIFLAEELEVRVDGIVLGSGFTVSGAGQSAGGTVTLPSPPGIGSTVTLRRRVKVERTSDFQDNGVLRARTLNDELDRVVAALQEQREELSSTLRRDPADLGGDMTLPMRTARANRLLGFDSVGDIVVVPRDSALLTAPFPGAVPHTVEDKLAETLSARDFGATGDGVTDDGPALQAAMNAAAASGKVLTIGEGSFRTLQPLTLPGAAAGLTMLGRIIYAGPGGQTALTIGNGGSTRNANKHHIGISVMRATTSDWLDEGDIGVVMINHDASLIEVREITGFTIGLRTLGDERGFEDTTLILNRFVNNKIGLDIHTLTAAAWNTSIRYYGGHFAVGSTVHTDKDRFGIRLSAAPGAYVAHNRHLFDGPNFELNSREIAATGIPFLCEVNSRAIVARGIRMEGCDPIVARHTAGAQDHMYEVAWASQGYAIEIEHTATATRLGGVVKALHQALPNREATREVAAVPSLRAAAIRWNATETGFERLACLSTNVAGGPTSLPQFAFPALDSYTLTNRGVVLTGGRGLGFVVDTSRCKDFALTVDADSPRLIVMAFDSSWNLLTEAAGTMVMASGQSMTWNATARWWQGSADMDDAGLTRLQAIRLAPQVATAIIGVARITADYELRAMRLHCDPRHAPPLLFGLPDLRIGVRELIAEQAWDPASIAAGASVQTSVTVAGARPGDFVQASFSLATSGCVFLAQIGAQDTVTVTVWNRSGAAVDLNPGTVRVRVVKA</sequence>
<name>A0A1I3XPE2_9PROT</name>
<evidence type="ECO:0000313" key="4">
    <source>
        <dbReference type="Proteomes" id="UP000199473"/>
    </source>
</evidence>
<evidence type="ECO:0000259" key="2">
    <source>
        <dbReference type="Pfam" id="PF12708"/>
    </source>
</evidence>
<dbReference type="RefSeq" id="WP_092955052.1">
    <property type="nucleotide sequence ID" value="NZ_FOSQ01000001.1"/>
</dbReference>
<evidence type="ECO:0000313" key="3">
    <source>
        <dbReference type="EMBL" id="SFK21355.1"/>
    </source>
</evidence>
<dbReference type="InterPro" id="IPR012334">
    <property type="entry name" value="Pectin_lyas_fold"/>
</dbReference>
<feature type="domain" description="Bacteriophage T7 tail fibre protein-like N-terminal" evidence="1">
    <location>
        <begin position="14"/>
        <end position="103"/>
    </location>
</feature>
<dbReference type="Pfam" id="PF12708">
    <property type="entry name" value="Pect-lyase_RHGA_epim"/>
    <property type="match status" value="1"/>
</dbReference>
<feature type="domain" description="Rhamnogalacturonase A/B/Epimerase-like pectate lyase" evidence="2">
    <location>
        <begin position="185"/>
        <end position="230"/>
    </location>
</feature>
<protein>
    <submittedName>
        <fullName evidence="3">Phage T7 tail fibre protein</fullName>
    </submittedName>
</protein>
<dbReference type="Gene3D" id="2.160.20.10">
    <property type="entry name" value="Single-stranded right-handed beta-helix, Pectin lyase-like"/>
    <property type="match status" value="1"/>
</dbReference>
<keyword evidence="4" id="KW-1185">Reference proteome</keyword>
<gene>
    <name evidence="3" type="ORF">SAMN02745775_101519</name>
</gene>